<evidence type="ECO:0000256" key="3">
    <source>
        <dbReference type="ARBA" id="ARBA00022729"/>
    </source>
</evidence>
<protein>
    <submittedName>
        <fullName evidence="7">MipA/OmpV family protein</fullName>
    </submittedName>
</protein>
<keyword evidence="5" id="KW-0998">Cell outer membrane</keyword>
<accession>A0A844Y073</accession>
<evidence type="ECO:0000313" key="7">
    <source>
        <dbReference type="EMBL" id="MXO51451.1"/>
    </source>
</evidence>
<dbReference type="GO" id="GO:0009279">
    <property type="term" value="C:cell outer membrane"/>
    <property type="evidence" value="ECO:0007669"/>
    <property type="project" value="UniProtKB-SubCell"/>
</dbReference>
<feature type="chain" id="PRO_5032385803" evidence="6">
    <location>
        <begin position="32"/>
        <end position="302"/>
    </location>
</feature>
<dbReference type="PANTHER" id="PTHR38776:SF1">
    <property type="entry name" value="MLTA-INTERACTING PROTEIN-RELATED"/>
    <property type="match status" value="1"/>
</dbReference>
<dbReference type="OrthoDB" id="5462484at2"/>
<dbReference type="EMBL" id="WTYF01000004">
    <property type="protein sequence ID" value="MXO51451.1"/>
    <property type="molecule type" value="Genomic_DNA"/>
</dbReference>
<evidence type="ECO:0000256" key="2">
    <source>
        <dbReference type="ARBA" id="ARBA00005722"/>
    </source>
</evidence>
<proteinExistence type="inferred from homology"/>
<dbReference type="Pfam" id="PF06629">
    <property type="entry name" value="MipA"/>
    <property type="match status" value="1"/>
</dbReference>
<dbReference type="InterPro" id="IPR010583">
    <property type="entry name" value="MipA"/>
</dbReference>
<dbReference type="Proteomes" id="UP000444185">
    <property type="component" value="Unassembled WGS sequence"/>
</dbReference>
<feature type="signal peptide" evidence="6">
    <location>
        <begin position="1"/>
        <end position="31"/>
    </location>
</feature>
<dbReference type="PANTHER" id="PTHR38776">
    <property type="entry name" value="MLTA-INTERACTING PROTEIN-RELATED"/>
    <property type="match status" value="1"/>
</dbReference>
<comment type="subcellular location">
    <subcellularLocation>
        <location evidence="1">Cell outer membrane</location>
    </subcellularLocation>
</comment>
<sequence>MKGKTRESPMKYAVFVAAGLLAGTAATPLAAQDADVNVSPPAGPPTTAFDGDYLSVGVGVAYNASYSGSDDYQLSVLPIVQGSLGGVAINPRPAGIALDFIPDPDEGIAFSAGPLLRMNRDRADIDDIDDDIVAAYGELETAIEVGASLGVKLPKLLNPFDSLSFNVDAGWDVNGAHGGMTVSPSVTYFTPLSRAMAASLSVSTNWVDDDFADYYYSVPATNPALPAADVLPGFQAEGGFESVGVNLLLAYDLNGDVTDGGLSLIGLGGYSKLLGDAADTPFTSIRGSSNQYFVALGIGYTF</sequence>
<evidence type="ECO:0000256" key="5">
    <source>
        <dbReference type="ARBA" id="ARBA00023237"/>
    </source>
</evidence>
<reference evidence="7 8" key="1">
    <citation type="submission" date="2019-12" db="EMBL/GenBank/DDBJ databases">
        <title>Genomic-based taxomic classification of the family Erythrobacteraceae.</title>
        <authorList>
            <person name="Xu L."/>
        </authorList>
    </citation>
    <scope>NUCLEOTIDE SEQUENCE [LARGE SCALE GENOMIC DNA]</scope>
    <source>
        <strain evidence="7 8">DSM 16225</strain>
    </source>
</reference>
<evidence type="ECO:0000313" key="8">
    <source>
        <dbReference type="Proteomes" id="UP000444185"/>
    </source>
</evidence>
<gene>
    <name evidence="7" type="ORF">GRI42_09065</name>
</gene>
<evidence type="ECO:0000256" key="1">
    <source>
        <dbReference type="ARBA" id="ARBA00004442"/>
    </source>
</evidence>
<organism evidence="7 8">
    <name type="scientific">Qipengyuania gaetbuli</name>
    <dbReference type="NCBI Taxonomy" id="266952"/>
    <lineage>
        <taxon>Bacteria</taxon>
        <taxon>Pseudomonadati</taxon>
        <taxon>Pseudomonadota</taxon>
        <taxon>Alphaproteobacteria</taxon>
        <taxon>Sphingomonadales</taxon>
        <taxon>Erythrobacteraceae</taxon>
        <taxon>Qipengyuania</taxon>
    </lineage>
</organism>
<comment type="similarity">
    <text evidence="2">Belongs to the MipA/OmpV family.</text>
</comment>
<keyword evidence="8" id="KW-1185">Reference proteome</keyword>
<keyword evidence="3 6" id="KW-0732">Signal</keyword>
<evidence type="ECO:0000256" key="6">
    <source>
        <dbReference type="SAM" id="SignalP"/>
    </source>
</evidence>
<name>A0A844Y073_9SPHN</name>
<keyword evidence="4" id="KW-0472">Membrane</keyword>
<comment type="caution">
    <text evidence="7">The sequence shown here is derived from an EMBL/GenBank/DDBJ whole genome shotgun (WGS) entry which is preliminary data.</text>
</comment>
<dbReference type="AlphaFoldDB" id="A0A844Y073"/>
<evidence type="ECO:0000256" key="4">
    <source>
        <dbReference type="ARBA" id="ARBA00023136"/>
    </source>
</evidence>